<accession>A0A8T0V468</accession>
<dbReference type="Proteomes" id="UP000823388">
    <property type="component" value="Chromosome 3K"/>
</dbReference>
<dbReference type="AlphaFoldDB" id="A0A8T0V468"/>
<reference evidence="1" key="1">
    <citation type="submission" date="2020-05" db="EMBL/GenBank/DDBJ databases">
        <title>WGS assembly of Panicum virgatum.</title>
        <authorList>
            <person name="Lovell J.T."/>
            <person name="Jenkins J."/>
            <person name="Shu S."/>
            <person name="Juenger T.E."/>
            <person name="Schmutz J."/>
        </authorList>
    </citation>
    <scope>NUCLEOTIDE SEQUENCE</scope>
    <source>
        <strain evidence="1">AP13</strain>
    </source>
</reference>
<evidence type="ECO:0000313" key="1">
    <source>
        <dbReference type="EMBL" id="KAG2629025.1"/>
    </source>
</evidence>
<sequence>MEKKPSCRSPIFFYSILLSSFDFDAVMLSWEPTRAAEQIRIKLLLTLNSVWLMQFIRIFEPWHVIGVGSHTRVLEYQARFRGLHGLTGGTWPMASSNNKRPAQQIWV</sequence>
<proteinExistence type="predicted"/>
<comment type="caution">
    <text evidence="1">The sequence shown here is derived from an EMBL/GenBank/DDBJ whole genome shotgun (WGS) entry which is preliminary data.</text>
</comment>
<organism evidence="1 2">
    <name type="scientific">Panicum virgatum</name>
    <name type="common">Blackwell switchgrass</name>
    <dbReference type="NCBI Taxonomy" id="38727"/>
    <lineage>
        <taxon>Eukaryota</taxon>
        <taxon>Viridiplantae</taxon>
        <taxon>Streptophyta</taxon>
        <taxon>Embryophyta</taxon>
        <taxon>Tracheophyta</taxon>
        <taxon>Spermatophyta</taxon>
        <taxon>Magnoliopsida</taxon>
        <taxon>Liliopsida</taxon>
        <taxon>Poales</taxon>
        <taxon>Poaceae</taxon>
        <taxon>PACMAD clade</taxon>
        <taxon>Panicoideae</taxon>
        <taxon>Panicodae</taxon>
        <taxon>Paniceae</taxon>
        <taxon>Panicinae</taxon>
        <taxon>Panicum</taxon>
        <taxon>Panicum sect. Hiantes</taxon>
    </lineage>
</organism>
<dbReference type="EMBL" id="CM029041">
    <property type="protein sequence ID" value="KAG2629025.1"/>
    <property type="molecule type" value="Genomic_DNA"/>
</dbReference>
<gene>
    <name evidence="1" type="ORF">PVAP13_3KG315802</name>
</gene>
<evidence type="ECO:0000313" key="2">
    <source>
        <dbReference type="Proteomes" id="UP000823388"/>
    </source>
</evidence>
<keyword evidence="2" id="KW-1185">Reference proteome</keyword>
<protein>
    <submittedName>
        <fullName evidence="1">Uncharacterized protein</fullName>
    </submittedName>
</protein>
<name>A0A8T0V468_PANVG</name>